<proteinExistence type="predicted"/>
<accession>A0A212KHF5</accession>
<protein>
    <submittedName>
        <fullName evidence="1">Uncharacterized protein</fullName>
    </submittedName>
</protein>
<reference evidence="1" key="1">
    <citation type="submission" date="2016-04" db="EMBL/GenBank/DDBJ databases">
        <authorList>
            <person name="Evans L.H."/>
            <person name="Alamgir A."/>
            <person name="Owens N."/>
            <person name="Weber N.D."/>
            <person name="Virtaneva K."/>
            <person name="Barbian K."/>
            <person name="Babar A."/>
            <person name="Rosenke K."/>
        </authorList>
    </citation>
    <scope>NUCLEOTIDE SEQUENCE</scope>
    <source>
        <strain evidence="1">86</strain>
    </source>
</reference>
<dbReference type="AlphaFoldDB" id="A0A212KHF5"/>
<organism evidence="1">
    <name type="scientific">uncultured Eubacteriales bacterium</name>
    <dbReference type="NCBI Taxonomy" id="172733"/>
    <lineage>
        <taxon>Bacteria</taxon>
        <taxon>Bacillati</taxon>
        <taxon>Bacillota</taxon>
        <taxon>Clostridia</taxon>
        <taxon>Eubacteriales</taxon>
        <taxon>environmental samples</taxon>
    </lineage>
</organism>
<dbReference type="EMBL" id="FLUN01000001">
    <property type="protein sequence ID" value="SBW11087.1"/>
    <property type="molecule type" value="Genomic_DNA"/>
</dbReference>
<evidence type="ECO:0000313" key="1">
    <source>
        <dbReference type="EMBL" id="SBW11087.1"/>
    </source>
</evidence>
<name>A0A212KHF5_9FIRM</name>
<gene>
    <name evidence="1" type="ORF">KL86CLO1_13152</name>
</gene>
<sequence>MKVEYTKNCIFITYIVSLNTEKVNRYLTIFWKMRQCARYYERKRKNGPGGHLAPGPF</sequence>